<organism evidence="3 4">
    <name type="scientific">Kingdonia uniflora</name>
    <dbReference type="NCBI Taxonomy" id="39325"/>
    <lineage>
        <taxon>Eukaryota</taxon>
        <taxon>Viridiplantae</taxon>
        <taxon>Streptophyta</taxon>
        <taxon>Embryophyta</taxon>
        <taxon>Tracheophyta</taxon>
        <taxon>Spermatophyta</taxon>
        <taxon>Magnoliopsida</taxon>
        <taxon>Ranunculales</taxon>
        <taxon>Circaeasteraceae</taxon>
        <taxon>Kingdonia</taxon>
    </lineage>
</organism>
<keyword evidence="1" id="KW-0175">Coiled coil</keyword>
<name>A0A7J7KWK3_9MAGN</name>
<evidence type="ECO:0000313" key="3">
    <source>
        <dbReference type="EMBL" id="KAF6134741.1"/>
    </source>
</evidence>
<feature type="region of interest" description="Disordered" evidence="2">
    <location>
        <begin position="260"/>
        <end position="279"/>
    </location>
</feature>
<dbReference type="EMBL" id="JACGCM010002827">
    <property type="protein sequence ID" value="KAF6134741.1"/>
    <property type="molecule type" value="Genomic_DNA"/>
</dbReference>
<evidence type="ECO:0000256" key="1">
    <source>
        <dbReference type="SAM" id="Coils"/>
    </source>
</evidence>
<protein>
    <submittedName>
        <fullName evidence="3">Uncharacterized protein</fullName>
    </submittedName>
</protein>
<proteinExistence type="predicted"/>
<comment type="caution">
    <text evidence="3">The sequence shown here is derived from an EMBL/GenBank/DDBJ whole genome shotgun (WGS) entry which is preliminary data.</text>
</comment>
<feature type="coiled-coil region" evidence="1">
    <location>
        <begin position="442"/>
        <end position="519"/>
    </location>
</feature>
<dbReference type="AlphaFoldDB" id="A0A7J7KWK3"/>
<gene>
    <name evidence="3" type="ORF">GIB67_002142</name>
</gene>
<sequence>MSLGHCVKSGTNGLRDTLKYNIWCNDGKVVSRKWYDMPDRFRRTYGLVQESRTVYSKTLNRQRFGERCISTPSLLSPNTKTQKQKRRVREIEISTDDSITAEAGKDKRKTMSRSLYCEQREEAEIEEVLKKLQKLHKLVRTNAVDSHSATDGAYPSSRSSRPCFFDLSLAGRVWNDNLLWVSGKCLQRSDEKPLELNNRTIIKGISCKVSRKESFIDSTAKEGTELELARLNKMPDGPVDMATVSNTVIHNLAKKKAVKRGAASRSATSDSLDDSCKRRKVTRPAKSQVVLEESIKIAEGPDLRPCFEVETGLMEEQCRAKAREKGLLLLKMSLRRWRLWHLGEGNYEKKEIVNEEEVEEMEDGLNVTEKTVADNLETIDQEIESLRLRVVDLEGLLEVEKNSSVDLEMLLEGEKSTLLYNAKYAEENKALISQYEDRLDDNVKLSLKLEEAKSQVEDKTATLLSRDLALNQLISELAELKERVASGSRHNVELVEYRIRALNDEISDMKCSIRALNEQLLKREIDLDTAQTNLAVSVADFEKLSNSIMCKD</sequence>
<evidence type="ECO:0000313" key="4">
    <source>
        <dbReference type="Proteomes" id="UP000541444"/>
    </source>
</evidence>
<keyword evidence="4" id="KW-1185">Reference proteome</keyword>
<accession>A0A7J7KWK3</accession>
<dbReference type="Proteomes" id="UP000541444">
    <property type="component" value="Unassembled WGS sequence"/>
</dbReference>
<evidence type="ECO:0000256" key="2">
    <source>
        <dbReference type="SAM" id="MobiDB-lite"/>
    </source>
</evidence>
<reference evidence="3 4" key="1">
    <citation type="journal article" date="2020" name="IScience">
        <title>Genome Sequencing of the Endangered Kingdonia uniflora (Circaeasteraceae, Ranunculales) Reveals Potential Mechanisms of Evolutionary Specialization.</title>
        <authorList>
            <person name="Sun Y."/>
            <person name="Deng T."/>
            <person name="Zhang A."/>
            <person name="Moore M.J."/>
            <person name="Landis J.B."/>
            <person name="Lin N."/>
            <person name="Zhang H."/>
            <person name="Zhang X."/>
            <person name="Huang J."/>
            <person name="Zhang X."/>
            <person name="Sun H."/>
            <person name="Wang H."/>
        </authorList>
    </citation>
    <scope>NUCLEOTIDE SEQUENCE [LARGE SCALE GENOMIC DNA]</scope>
    <source>
        <strain evidence="3">TB1705</strain>
        <tissue evidence="3">Leaf</tissue>
    </source>
</reference>
<dbReference type="OrthoDB" id="10255000at2759"/>